<dbReference type="Pfam" id="PF00920">
    <property type="entry name" value="ILVD_EDD_N"/>
    <property type="match status" value="1"/>
</dbReference>
<keyword evidence="10 15" id="KW-0100">Branched-chain amino acid biosynthesis</keyword>
<dbReference type="InterPro" id="IPR004404">
    <property type="entry name" value="DihydroxyA_deHydtase"/>
</dbReference>
<dbReference type="PANTHER" id="PTHR21000">
    <property type="entry name" value="DIHYDROXY-ACID DEHYDRATASE DAD"/>
    <property type="match status" value="1"/>
</dbReference>
<dbReference type="PANTHER" id="PTHR21000:SF5">
    <property type="entry name" value="DIHYDROXY-ACID DEHYDRATASE, MITOCHONDRIAL"/>
    <property type="match status" value="1"/>
</dbReference>
<comment type="caution">
    <text evidence="15">Lacks conserved residue(s) required for the propagation of feature annotation.</text>
</comment>
<dbReference type="EC" id="4.2.1.9" evidence="14 15"/>
<evidence type="ECO:0000256" key="11">
    <source>
        <dbReference type="ARBA" id="ARBA00029304"/>
    </source>
</evidence>
<dbReference type="Pfam" id="PF24877">
    <property type="entry name" value="ILV_EDD_C"/>
    <property type="match status" value="1"/>
</dbReference>
<evidence type="ECO:0000313" key="18">
    <source>
        <dbReference type="EMBL" id="MDT0607733.1"/>
    </source>
</evidence>
<comment type="similarity">
    <text evidence="2 15">Belongs to the IlvD/Edd family.</text>
</comment>
<dbReference type="HAMAP" id="MF_00012">
    <property type="entry name" value="IlvD"/>
    <property type="match status" value="1"/>
</dbReference>
<dbReference type="SUPFAM" id="SSF143975">
    <property type="entry name" value="IlvD/EDD N-terminal domain-like"/>
    <property type="match status" value="1"/>
</dbReference>
<dbReference type="SUPFAM" id="SSF52016">
    <property type="entry name" value="LeuD/IlvD-like"/>
    <property type="match status" value="1"/>
</dbReference>
<organism evidence="18 19">
    <name type="scientific">Croceitalea rosinachiae</name>
    <dbReference type="NCBI Taxonomy" id="3075596"/>
    <lineage>
        <taxon>Bacteria</taxon>
        <taxon>Pseudomonadati</taxon>
        <taxon>Bacteroidota</taxon>
        <taxon>Flavobacteriia</taxon>
        <taxon>Flavobacteriales</taxon>
        <taxon>Flavobacteriaceae</taxon>
        <taxon>Croceitalea</taxon>
    </lineage>
</organism>
<evidence type="ECO:0000256" key="9">
    <source>
        <dbReference type="ARBA" id="ARBA00023239"/>
    </source>
</evidence>
<keyword evidence="5 15" id="KW-0479">Metal-binding</keyword>
<feature type="binding site" evidence="15">
    <location>
        <position position="50"/>
    </location>
    <ligand>
        <name>[2Fe-2S] cluster</name>
        <dbReference type="ChEBI" id="CHEBI:190135"/>
    </ligand>
</feature>
<comment type="cofactor">
    <cofactor evidence="15">
        <name>[2Fe-2S] cluster</name>
        <dbReference type="ChEBI" id="CHEBI:190135"/>
    </cofactor>
    <text evidence="15">Binds 1 [2Fe-2S] cluster per subunit. This cluster acts as a Lewis acid cofactor.</text>
</comment>
<evidence type="ECO:0000256" key="7">
    <source>
        <dbReference type="ARBA" id="ARBA00023004"/>
    </source>
</evidence>
<dbReference type="PROSITE" id="PS00886">
    <property type="entry name" value="ILVD_EDD_1"/>
    <property type="match status" value="1"/>
</dbReference>
<dbReference type="InterPro" id="IPR050165">
    <property type="entry name" value="DHAD_IlvD/Edd"/>
</dbReference>
<dbReference type="EMBL" id="JAVRHR010000002">
    <property type="protein sequence ID" value="MDT0607733.1"/>
    <property type="molecule type" value="Genomic_DNA"/>
</dbReference>
<evidence type="ECO:0000259" key="17">
    <source>
        <dbReference type="Pfam" id="PF24877"/>
    </source>
</evidence>
<dbReference type="InterPro" id="IPR000581">
    <property type="entry name" value="ILV_EDD_N"/>
</dbReference>
<dbReference type="GO" id="GO:0004160">
    <property type="term" value="F:dihydroxy-acid dehydratase activity"/>
    <property type="evidence" value="ECO:0007669"/>
    <property type="project" value="UniProtKB-EC"/>
</dbReference>
<evidence type="ECO:0000256" key="3">
    <source>
        <dbReference type="ARBA" id="ARBA00022605"/>
    </source>
</evidence>
<evidence type="ECO:0000313" key="19">
    <source>
        <dbReference type="Proteomes" id="UP001255246"/>
    </source>
</evidence>
<evidence type="ECO:0000256" key="10">
    <source>
        <dbReference type="ARBA" id="ARBA00023304"/>
    </source>
</evidence>
<feature type="binding site" evidence="15">
    <location>
        <position position="446"/>
    </location>
    <ligand>
        <name>Mg(2+)</name>
        <dbReference type="ChEBI" id="CHEBI:18420"/>
    </ligand>
</feature>
<dbReference type="InterPro" id="IPR037237">
    <property type="entry name" value="IlvD/EDD_N"/>
</dbReference>
<feature type="binding site" description="via carbamate group" evidence="15">
    <location>
        <position position="125"/>
    </location>
    <ligand>
        <name>Mg(2+)</name>
        <dbReference type="ChEBI" id="CHEBI:18420"/>
    </ligand>
</feature>
<evidence type="ECO:0000256" key="6">
    <source>
        <dbReference type="ARBA" id="ARBA00022842"/>
    </source>
</evidence>
<reference evidence="18 19" key="1">
    <citation type="submission" date="2023-09" db="EMBL/GenBank/DDBJ databases">
        <authorList>
            <person name="Rey-Velasco X."/>
        </authorList>
    </citation>
    <scope>NUCLEOTIDE SEQUENCE [LARGE SCALE GENOMIC DNA]</scope>
    <source>
        <strain evidence="18 19">F388</strain>
    </source>
</reference>
<evidence type="ECO:0000256" key="14">
    <source>
        <dbReference type="ARBA" id="ARBA00029490"/>
    </source>
</evidence>
<feature type="domain" description="Dihydroxy-acid/6-phosphogluconate dehydratase N-terminal" evidence="16">
    <location>
        <begin position="35"/>
        <end position="352"/>
    </location>
</feature>
<keyword evidence="6 15" id="KW-0460">Magnesium</keyword>
<comment type="catalytic activity">
    <reaction evidence="11">
        <text>(2R)-2,3-dihydroxy-3-methylbutanoate = 3-methyl-2-oxobutanoate + H2O</text>
        <dbReference type="Rhea" id="RHEA:24809"/>
        <dbReference type="ChEBI" id="CHEBI:11851"/>
        <dbReference type="ChEBI" id="CHEBI:15377"/>
        <dbReference type="ChEBI" id="CHEBI:49072"/>
        <dbReference type="EC" id="4.2.1.9"/>
    </reaction>
    <physiologicalReaction direction="left-to-right" evidence="11">
        <dbReference type="Rhea" id="RHEA:24810"/>
    </physiologicalReaction>
</comment>
<comment type="cofactor">
    <cofactor evidence="1 15">
        <name>Mg(2+)</name>
        <dbReference type="ChEBI" id="CHEBI:18420"/>
    </cofactor>
</comment>
<dbReference type="InterPro" id="IPR042096">
    <property type="entry name" value="Dihydro-acid_dehy_C"/>
</dbReference>
<keyword evidence="4 15" id="KW-0001">2Fe-2S</keyword>
<keyword evidence="19" id="KW-1185">Reference proteome</keyword>
<feature type="domain" description="Dihydroxy-acid/6-phosphogluconate dehydratase C-terminal" evidence="17">
    <location>
        <begin position="364"/>
        <end position="553"/>
    </location>
</feature>
<evidence type="ECO:0000256" key="4">
    <source>
        <dbReference type="ARBA" id="ARBA00022714"/>
    </source>
</evidence>
<evidence type="ECO:0000256" key="8">
    <source>
        <dbReference type="ARBA" id="ARBA00023014"/>
    </source>
</evidence>
<sequence length="558" mass="59279">MELNKYSKNVTQDPTQPAAQAMLYAIGLTEEDLKKPLIGIGSTGYEGNPCNMHLNELSKYVKEGINSSDLVGLIFNTIGVSDGISMGTYGMRYSLPSRDIIADSMETVVQAMNYDGLATVVGCDKNMPGALMAMIRLNRPSVLVYGGTIASGCLKDKKLDVVSAFEAWGEKVAGTLNEEDYKAVIQNACPGAGACGGMYTANTMASAIEALGMAMPYNSSNPATGKEKKDDCIASGEALKHLIEKDIKPLDIITRKSLENAVRLITVLGGSTNAVLHFLAIAKAAEIKFTLEDFQHISDTTPFLADLKPSGKFLMEDVHRVGGVPAVMKFMLENEMLHGDCLTVTGKTVAENLAKVPSLKGGQQVVKGLDDPIKETGHLRILFGNLAAEGSVAKITGKEGLHFSGPAKVFEGEFKANDGIRDGLVNKGDVVVIRYEGPKGGPGMPEMLKPTAAIMGAGLGKDVALITDGRFSGGTHGFVVGHIAPEAQDGGNIALLQDGDMITIDAEKNSISVNLTDKELSNRRANWKQPALKVRKGSLYKYARTVSSASKGCVTDEL</sequence>
<evidence type="ECO:0000256" key="15">
    <source>
        <dbReference type="HAMAP-Rule" id="MF_00012"/>
    </source>
</evidence>
<comment type="caution">
    <text evidence="18">The sequence shown here is derived from an EMBL/GenBank/DDBJ whole genome shotgun (WGS) entry which is preliminary data.</text>
</comment>
<name>A0ABU3AC29_9FLAO</name>
<comment type="catalytic activity">
    <reaction evidence="15">
        <text>(2R,3R)-2,3-dihydroxy-3-methylpentanoate = (S)-3-methyl-2-oxopentanoate + H2O</text>
        <dbReference type="Rhea" id="RHEA:27694"/>
        <dbReference type="ChEBI" id="CHEBI:15377"/>
        <dbReference type="ChEBI" id="CHEBI:35146"/>
        <dbReference type="ChEBI" id="CHEBI:49258"/>
        <dbReference type="EC" id="4.2.1.9"/>
    </reaction>
</comment>
<feature type="modified residue" description="N6-carboxylysine" evidence="15">
    <location>
        <position position="125"/>
    </location>
</feature>
<gene>
    <name evidence="15 18" type="primary">ilvD</name>
    <name evidence="18" type="ORF">RM706_11850</name>
</gene>
<keyword evidence="9 15" id="KW-0456">Lyase</keyword>
<dbReference type="PROSITE" id="PS00887">
    <property type="entry name" value="ILVD_EDD_2"/>
    <property type="match status" value="1"/>
</dbReference>
<evidence type="ECO:0000256" key="12">
    <source>
        <dbReference type="ARBA" id="ARBA00029436"/>
    </source>
</evidence>
<keyword evidence="7 15" id="KW-0408">Iron</keyword>
<keyword evidence="3 15" id="KW-0028">Amino-acid biosynthesis</keyword>
<feature type="binding site" evidence="15">
    <location>
        <position position="124"/>
    </location>
    <ligand>
        <name>Mg(2+)</name>
        <dbReference type="ChEBI" id="CHEBI:18420"/>
    </ligand>
</feature>
<dbReference type="Gene3D" id="3.50.30.80">
    <property type="entry name" value="IlvD/EDD C-terminal domain-like"/>
    <property type="match status" value="1"/>
</dbReference>
<accession>A0ABU3AC29</accession>
<comment type="pathway">
    <text evidence="13 15">Amino-acid biosynthesis; L-isoleucine biosynthesis; L-isoleucine from 2-oxobutanoate: step 3/4.</text>
</comment>
<comment type="subunit">
    <text evidence="15">Homodimer.</text>
</comment>
<evidence type="ECO:0000256" key="13">
    <source>
        <dbReference type="ARBA" id="ARBA00029437"/>
    </source>
</evidence>
<dbReference type="NCBIfam" id="TIGR00110">
    <property type="entry name" value="ilvD"/>
    <property type="match status" value="1"/>
</dbReference>
<evidence type="ECO:0000256" key="1">
    <source>
        <dbReference type="ARBA" id="ARBA00001946"/>
    </source>
</evidence>
<dbReference type="InterPro" id="IPR056740">
    <property type="entry name" value="ILV_EDD_C"/>
</dbReference>
<dbReference type="InterPro" id="IPR020558">
    <property type="entry name" value="DiOHA_6PGluconate_deHydtase_CS"/>
</dbReference>
<proteinExistence type="inferred from homology"/>
<dbReference type="NCBIfam" id="NF002068">
    <property type="entry name" value="PRK00911.1"/>
    <property type="match status" value="1"/>
</dbReference>
<dbReference type="RefSeq" id="WP_311351742.1">
    <property type="nucleotide sequence ID" value="NZ_JAVRHR010000002.1"/>
</dbReference>
<comment type="function">
    <text evidence="15">Functions in the biosynthesis of branched-chain amino acids. Catalyzes the dehydration of (2R,3R)-2,3-dihydroxy-3-methylpentanoate (2,3-dihydroxy-3-methylvalerate) into 2-oxo-3-methylpentanoate (2-oxo-3-methylvalerate) and of (2R)-2,3-dihydroxy-3-methylbutanoate (2,3-dihydroxyisovalerate) into 2-oxo-3-methylbutanoate (2-oxoisovalerate), the penultimate precursor to L-isoleucine and L-valine, respectively.</text>
</comment>
<keyword evidence="8 15" id="KW-0411">Iron-sulfur</keyword>
<comment type="pathway">
    <text evidence="12 15">Amino-acid biosynthesis; L-valine biosynthesis; L-valine from pyruvate: step 3/4.</text>
</comment>
<evidence type="ECO:0000259" key="16">
    <source>
        <dbReference type="Pfam" id="PF00920"/>
    </source>
</evidence>
<protein>
    <recommendedName>
        <fullName evidence="14 15">Dihydroxy-acid dehydratase</fullName>
        <shortName evidence="15">DAD</shortName>
        <ecNumber evidence="14 15">4.2.1.9</ecNumber>
    </recommendedName>
</protein>
<evidence type="ECO:0000256" key="2">
    <source>
        <dbReference type="ARBA" id="ARBA00006486"/>
    </source>
</evidence>
<evidence type="ECO:0000256" key="5">
    <source>
        <dbReference type="ARBA" id="ARBA00022723"/>
    </source>
</evidence>
<dbReference type="Proteomes" id="UP001255246">
    <property type="component" value="Unassembled WGS sequence"/>
</dbReference>
<feature type="active site" description="Proton acceptor" evidence="15">
    <location>
        <position position="472"/>
    </location>
</feature>
<feature type="binding site" evidence="15">
    <location>
        <position position="82"/>
    </location>
    <ligand>
        <name>Mg(2+)</name>
        <dbReference type="ChEBI" id="CHEBI:18420"/>
    </ligand>
</feature>